<dbReference type="Gene3D" id="2.160.10.10">
    <property type="entry name" value="Hexapeptide repeat proteins"/>
    <property type="match status" value="1"/>
</dbReference>
<feature type="active site" description="Proton acceptor" evidence="18">
    <location>
        <position position="360"/>
    </location>
</feature>
<keyword evidence="11 18" id="KW-0573">Peptidoglycan synthesis</keyword>
<comment type="pathway">
    <text evidence="18">Bacterial outer membrane biogenesis; LPS lipid A biosynthesis.</text>
</comment>
<comment type="function">
    <text evidence="17 18">Catalyzes the last two sequential reactions in the de novo biosynthetic pathway for UDP-N-acetylglucosamine (UDP-GlcNAc). The C-terminal domain catalyzes the transfer of acetyl group from acetyl coenzyme A to glucosamine-1-phosphate (GlcN-1-P) to produce N-acetylglucosamine-1-phosphate (GlcNAc-1-P), which is converted into UDP-GlcNAc by the transfer of uridine 5-monophosphate (from uridine 5-triphosphate), a reaction catalyzed by the N-terminal domain.</text>
</comment>
<evidence type="ECO:0000256" key="6">
    <source>
        <dbReference type="ARBA" id="ARBA00022695"/>
    </source>
</evidence>
<evidence type="ECO:0000256" key="2">
    <source>
        <dbReference type="ARBA" id="ARBA00007707"/>
    </source>
</evidence>
<dbReference type="GO" id="GO:0003977">
    <property type="term" value="F:UDP-N-acetylglucosamine diphosphorylase activity"/>
    <property type="evidence" value="ECO:0007669"/>
    <property type="project" value="UniProtKB-UniRule"/>
</dbReference>
<feature type="binding site" evidence="18">
    <location>
        <position position="363"/>
    </location>
    <ligand>
        <name>UDP-N-acetyl-alpha-D-glucosamine</name>
        <dbReference type="ChEBI" id="CHEBI:57705"/>
    </ligand>
</feature>
<evidence type="ECO:0000313" key="21">
    <source>
        <dbReference type="Proteomes" id="UP000617951"/>
    </source>
</evidence>
<dbReference type="InterPro" id="IPR011004">
    <property type="entry name" value="Trimer_LpxA-like_sf"/>
</dbReference>
<evidence type="ECO:0000256" key="15">
    <source>
        <dbReference type="ARBA" id="ARBA00048247"/>
    </source>
</evidence>
<evidence type="ECO:0000256" key="4">
    <source>
        <dbReference type="ARBA" id="ARBA00022490"/>
    </source>
</evidence>
<evidence type="ECO:0000256" key="18">
    <source>
        <dbReference type="HAMAP-Rule" id="MF_01631"/>
    </source>
</evidence>
<dbReference type="InterPro" id="IPR001451">
    <property type="entry name" value="Hexapep"/>
</dbReference>
<feature type="binding site" evidence="18">
    <location>
        <position position="137"/>
    </location>
    <ligand>
        <name>UDP-N-acetyl-alpha-D-glucosamine</name>
        <dbReference type="ChEBI" id="CHEBI:57705"/>
    </ligand>
</feature>
<dbReference type="InterPro" id="IPR050065">
    <property type="entry name" value="GlmU-like"/>
</dbReference>
<keyword evidence="21" id="KW-1185">Reference proteome</keyword>
<dbReference type="NCBIfam" id="NF010934">
    <property type="entry name" value="PRK14354.1"/>
    <property type="match status" value="1"/>
</dbReference>
<dbReference type="Pfam" id="PF00132">
    <property type="entry name" value="Hexapep"/>
    <property type="match status" value="3"/>
</dbReference>
<feature type="binding site" evidence="18">
    <location>
        <position position="225"/>
    </location>
    <ligand>
        <name>UDP-N-acetyl-alpha-D-glucosamine</name>
        <dbReference type="ChEBI" id="CHEBI:57705"/>
    </ligand>
</feature>
<feature type="binding site" evidence="18">
    <location>
        <begin position="7"/>
        <end position="10"/>
    </location>
    <ligand>
        <name>UDP-N-acetyl-alpha-D-glucosamine</name>
        <dbReference type="ChEBI" id="CHEBI:57705"/>
    </ligand>
</feature>
<evidence type="ECO:0000256" key="10">
    <source>
        <dbReference type="ARBA" id="ARBA00022960"/>
    </source>
</evidence>
<dbReference type="EMBL" id="JACRSS010000002">
    <property type="protein sequence ID" value="MBC8538368.1"/>
    <property type="molecule type" value="Genomic_DNA"/>
</dbReference>
<feature type="binding site" evidence="18">
    <location>
        <position position="420"/>
    </location>
    <ligand>
        <name>acetyl-CoA</name>
        <dbReference type="ChEBI" id="CHEBI:57288"/>
    </ligand>
</feature>
<dbReference type="InterPro" id="IPR038009">
    <property type="entry name" value="GlmU_C_LbH"/>
</dbReference>
<reference evidence="20" key="1">
    <citation type="submission" date="2020-08" db="EMBL/GenBank/DDBJ databases">
        <title>Genome public.</title>
        <authorList>
            <person name="Liu C."/>
            <person name="Sun Q."/>
        </authorList>
    </citation>
    <scope>NUCLEOTIDE SEQUENCE</scope>
    <source>
        <strain evidence="20">NSJ-63</strain>
    </source>
</reference>
<feature type="region of interest" description="N-acetyltransferase" evidence="18">
    <location>
        <begin position="249"/>
        <end position="461"/>
    </location>
</feature>
<dbReference type="GO" id="GO:0000902">
    <property type="term" value="P:cell morphogenesis"/>
    <property type="evidence" value="ECO:0007669"/>
    <property type="project" value="UniProtKB-UniRule"/>
</dbReference>
<dbReference type="PROSITE" id="PS00101">
    <property type="entry name" value="HEXAPEP_TRANSFERASES"/>
    <property type="match status" value="1"/>
</dbReference>
<dbReference type="Gene3D" id="3.90.550.10">
    <property type="entry name" value="Spore Coat Polysaccharide Biosynthesis Protein SpsA, Chain A"/>
    <property type="match status" value="1"/>
</dbReference>
<evidence type="ECO:0000256" key="14">
    <source>
        <dbReference type="ARBA" id="ARBA00023316"/>
    </source>
</evidence>
<feature type="binding site" evidence="18">
    <location>
        <position position="167"/>
    </location>
    <ligand>
        <name>UDP-N-acetyl-alpha-D-glucosamine</name>
        <dbReference type="ChEBI" id="CHEBI:57705"/>
    </ligand>
</feature>
<keyword evidence="10 18" id="KW-0133">Cell shape</keyword>
<evidence type="ECO:0000256" key="7">
    <source>
        <dbReference type="ARBA" id="ARBA00022723"/>
    </source>
</evidence>
<keyword evidence="6 18" id="KW-0548">Nucleotidyltransferase</keyword>
<evidence type="ECO:0000256" key="16">
    <source>
        <dbReference type="ARBA" id="ARBA00048493"/>
    </source>
</evidence>
<dbReference type="RefSeq" id="WP_249280138.1">
    <property type="nucleotide sequence ID" value="NZ_JACRSS010000002.1"/>
</dbReference>
<dbReference type="SUPFAM" id="SSF53448">
    <property type="entry name" value="Nucleotide-diphospho-sugar transferases"/>
    <property type="match status" value="1"/>
</dbReference>
<evidence type="ECO:0000256" key="11">
    <source>
        <dbReference type="ARBA" id="ARBA00022984"/>
    </source>
</evidence>
<dbReference type="GO" id="GO:0008360">
    <property type="term" value="P:regulation of cell shape"/>
    <property type="evidence" value="ECO:0007669"/>
    <property type="project" value="UniProtKB-KW"/>
</dbReference>
<dbReference type="Pfam" id="PF12804">
    <property type="entry name" value="NTP_transf_3"/>
    <property type="match status" value="1"/>
</dbReference>
<accession>A0A926HWH7</accession>
<feature type="binding site" evidence="18">
    <location>
        <position position="374"/>
    </location>
    <ligand>
        <name>UDP-N-acetyl-alpha-D-glucosamine</name>
        <dbReference type="ChEBI" id="CHEBI:57705"/>
    </ligand>
</feature>
<dbReference type="GO" id="GO:0071555">
    <property type="term" value="P:cell wall organization"/>
    <property type="evidence" value="ECO:0007669"/>
    <property type="project" value="UniProtKB-KW"/>
</dbReference>
<dbReference type="InterPro" id="IPR029044">
    <property type="entry name" value="Nucleotide-diphossugar_trans"/>
</dbReference>
<keyword evidence="14 18" id="KW-0961">Cell wall biogenesis/degradation</keyword>
<dbReference type="GO" id="GO:0005737">
    <property type="term" value="C:cytoplasm"/>
    <property type="evidence" value="ECO:0007669"/>
    <property type="project" value="UniProtKB-SubCell"/>
</dbReference>
<feature type="binding site" evidence="18">
    <location>
        <position position="21"/>
    </location>
    <ligand>
        <name>UDP-N-acetyl-alpha-D-glucosamine</name>
        <dbReference type="ChEBI" id="CHEBI:57705"/>
    </ligand>
</feature>
<dbReference type="GO" id="GO:0016020">
    <property type="term" value="C:membrane"/>
    <property type="evidence" value="ECO:0007669"/>
    <property type="project" value="GOC"/>
</dbReference>
<evidence type="ECO:0000259" key="19">
    <source>
        <dbReference type="Pfam" id="PF12804"/>
    </source>
</evidence>
<dbReference type="InterPro" id="IPR025877">
    <property type="entry name" value="MobA-like_NTP_Trfase"/>
</dbReference>
<comment type="caution">
    <text evidence="18">Lacks conserved residue(s) required for the propagation of feature annotation.</text>
</comment>
<evidence type="ECO:0000256" key="5">
    <source>
        <dbReference type="ARBA" id="ARBA00022679"/>
    </source>
</evidence>
<comment type="subunit">
    <text evidence="18">Homotrimer.</text>
</comment>
<dbReference type="GO" id="GO:0009252">
    <property type="term" value="P:peptidoglycan biosynthetic process"/>
    <property type="evidence" value="ECO:0007669"/>
    <property type="project" value="UniProtKB-UniRule"/>
</dbReference>
<dbReference type="CDD" id="cd02540">
    <property type="entry name" value="GT2_GlmU_N_bac"/>
    <property type="match status" value="1"/>
</dbReference>
<sequence>MNRTVILAAGNGTRMKSQTPKVLHKAAGRMLVEWVVSAAEEAFPGKPIVIYGAGGDAVPKSLGDRCEYALQAERKGSGHAVMMAEDLLRGSDYTVILAGDMPLVRGESIRMLADEAEKGGFDVLLLTGILENATGYGRIVRDAAGNVCGIVEEKDASPEQKKIKEVNVSFYCFRTQALLEALGELTPNNAQGEYYLTDCIDILYKKGKKTGGIVLADLEEGEGVNHRAHLARVAAILRSRINERIMLGGATLIDPANTYIDADVTVGQDSVIYPGVILEGNTKIGAGCTLYQGSRIKDSVVEDGAAVQNSVVLESRVGAGAQVGPYAYIRPGTSIGEHCRIGDFVETKNATIANRSKVSHLTYVGDADVGEDVNIGCGVVFVNYNGKEKFRTKVGDRAFIGCNTNLISPVNVGDGAYIAAGATVTKDIPADALCIARARETIKAGWGKGRYPVGKKDGENK</sequence>
<feature type="binding site" evidence="18">
    <location>
        <position position="71"/>
    </location>
    <ligand>
        <name>UDP-N-acetyl-alpha-D-glucosamine</name>
        <dbReference type="ChEBI" id="CHEBI:57705"/>
    </ligand>
</feature>
<comment type="pathway">
    <text evidence="18">Nucleotide-sugar biosynthesis; UDP-N-acetyl-alpha-D-glucosamine biosynthesis; UDP-N-acetyl-alpha-D-glucosamine from N-acetyl-alpha-D-glucosamine 1-phosphate: step 1/1.</text>
</comment>
<evidence type="ECO:0000256" key="3">
    <source>
        <dbReference type="ARBA" id="ARBA00007947"/>
    </source>
</evidence>
<comment type="catalytic activity">
    <reaction evidence="15 18">
        <text>alpha-D-glucosamine 1-phosphate + acetyl-CoA = N-acetyl-alpha-D-glucosamine 1-phosphate + CoA + H(+)</text>
        <dbReference type="Rhea" id="RHEA:13725"/>
        <dbReference type="ChEBI" id="CHEBI:15378"/>
        <dbReference type="ChEBI" id="CHEBI:57287"/>
        <dbReference type="ChEBI" id="CHEBI:57288"/>
        <dbReference type="ChEBI" id="CHEBI:57776"/>
        <dbReference type="ChEBI" id="CHEBI:58516"/>
        <dbReference type="EC" id="2.3.1.157"/>
    </reaction>
</comment>
<dbReference type="InterPro" id="IPR005882">
    <property type="entry name" value="Bifunctional_GlmU"/>
</dbReference>
<dbReference type="GO" id="GO:0000287">
    <property type="term" value="F:magnesium ion binding"/>
    <property type="evidence" value="ECO:0007669"/>
    <property type="project" value="UniProtKB-UniRule"/>
</dbReference>
<evidence type="ECO:0000313" key="20">
    <source>
        <dbReference type="EMBL" id="MBC8538368.1"/>
    </source>
</evidence>
<keyword evidence="4 18" id="KW-0963">Cytoplasm</keyword>
<name>A0A926HWH7_9FIRM</name>
<feature type="binding site" evidence="18">
    <location>
        <position position="437"/>
    </location>
    <ligand>
        <name>acetyl-CoA</name>
        <dbReference type="ChEBI" id="CHEBI:57288"/>
    </ligand>
</feature>
<dbReference type="EC" id="2.3.1.157" evidence="18"/>
<feature type="binding site" evidence="18">
    <location>
        <position position="330"/>
    </location>
    <ligand>
        <name>UDP-N-acetyl-alpha-D-glucosamine</name>
        <dbReference type="ChEBI" id="CHEBI:57705"/>
    </ligand>
</feature>
<dbReference type="GO" id="GO:0009245">
    <property type="term" value="P:lipid A biosynthetic process"/>
    <property type="evidence" value="ECO:0007669"/>
    <property type="project" value="UniProtKB-UniRule"/>
</dbReference>
<dbReference type="GO" id="GO:0006048">
    <property type="term" value="P:UDP-N-acetylglucosamine biosynthetic process"/>
    <property type="evidence" value="ECO:0007669"/>
    <property type="project" value="InterPro"/>
</dbReference>
<feature type="binding site" evidence="18">
    <location>
        <position position="100"/>
    </location>
    <ligand>
        <name>Mg(2+)</name>
        <dbReference type="ChEBI" id="CHEBI:18420"/>
    </ligand>
</feature>
<protein>
    <recommendedName>
        <fullName evidence="18">Bifunctional protein GlmU</fullName>
    </recommendedName>
    <domain>
        <recommendedName>
            <fullName evidence="18">UDP-N-acetylglucosamine pyrophosphorylase</fullName>
            <ecNumber evidence="18">2.7.7.23</ecNumber>
        </recommendedName>
        <alternativeName>
            <fullName evidence="18">N-acetylglucosamine-1-phosphate uridyltransferase</fullName>
        </alternativeName>
    </domain>
    <domain>
        <recommendedName>
            <fullName evidence="18">Glucosamine-1-phosphate N-acetyltransferase</fullName>
            <ecNumber evidence="18">2.3.1.157</ecNumber>
        </recommendedName>
    </domain>
</protein>
<evidence type="ECO:0000256" key="8">
    <source>
        <dbReference type="ARBA" id="ARBA00022737"/>
    </source>
</evidence>
<feature type="binding site" evidence="18">
    <location>
        <position position="225"/>
    </location>
    <ligand>
        <name>Mg(2+)</name>
        <dbReference type="ChEBI" id="CHEBI:18420"/>
    </ligand>
</feature>
<evidence type="ECO:0000256" key="17">
    <source>
        <dbReference type="ARBA" id="ARBA00049628"/>
    </source>
</evidence>
<feature type="binding site" evidence="18">
    <location>
        <position position="152"/>
    </location>
    <ligand>
        <name>UDP-N-acetyl-alpha-D-glucosamine</name>
        <dbReference type="ChEBI" id="CHEBI:57705"/>
    </ligand>
</feature>
<dbReference type="SUPFAM" id="SSF51161">
    <property type="entry name" value="Trimeric LpxA-like enzymes"/>
    <property type="match status" value="1"/>
</dbReference>
<dbReference type="GO" id="GO:0019134">
    <property type="term" value="F:glucosamine-1-phosphate N-acetyltransferase activity"/>
    <property type="evidence" value="ECO:0007669"/>
    <property type="project" value="UniProtKB-UniRule"/>
</dbReference>
<dbReference type="PANTHER" id="PTHR43584:SF3">
    <property type="entry name" value="BIFUNCTIONAL PROTEIN GLMU"/>
    <property type="match status" value="1"/>
</dbReference>
<feature type="region of interest" description="Linker" evidence="18">
    <location>
        <begin position="228"/>
        <end position="248"/>
    </location>
</feature>
<comment type="pathway">
    <text evidence="18">Nucleotide-sugar biosynthesis; UDP-N-acetyl-alpha-D-glucosamine biosynthesis; N-acetyl-alpha-D-glucosamine 1-phosphate from alpha-D-glucosamine 6-phosphate (route II): step 2/2.</text>
</comment>
<feature type="domain" description="MobA-like NTP transferase" evidence="19">
    <location>
        <begin position="5"/>
        <end position="125"/>
    </location>
</feature>
<feature type="binding site" evidence="18">
    <location>
        <position position="348"/>
    </location>
    <ligand>
        <name>UDP-N-acetyl-alpha-D-glucosamine</name>
        <dbReference type="ChEBI" id="CHEBI:57705"/>
    </ligand>
</feature>
<feature type="binding site" evidence="18">
    <location>
        <begin position="383"/>
        <end position="384"/>
    </location>
    <ligand>
        <name>acetyl-CoA</name>
        <dbReference type="ChEBI" id="CHEBI:57288"/>
    </ligand>
</feature>
<evidence type="ECO:0000256" key="13">
    <source>
        <dbReference type="ARBA" id="ARBA00023315"/>
    </source>
</evidence>
<evidence type="ECO:0000256" key="9">
    <source>
        <dbReference type="ARBA" id="ARBA00022842"/>
    </source>
</evidence>
<comment type="caution">
    <text evidence="20">The sequence shown here is derived from an EMBL/GenBank/DDBJ whole genome shotgun (WGS) entry which is preliminary data.</text>
</comment>
<keyword evidence="9 18" id="KW-0460">Magnesium</keyword>
<dbReference type="EC" id="2.7.7.23" evidence="18"/>
<comment type="cofactor">
    <cofactor evidence="18">
        <name>Mg(2+)</name>
        <dbReference type="ChEBI" id="CHEBI:18420"/>
    </cofactor>
    <text evidence="18">Binds 1 Mg(2+) ion per subunit.</text>
</comment>
<comment type="similarity">
    <text evidence="2 18">In the C-terminal section; belongs to the transferase hexapeptide repeat family.</text>
</comment>
<keyword evidence="8 18" id="KW-0677">Repeat</keyword>
<keyword evidence="12 18" id="KW-0511">Multifunctional enzyme</keyword>
<proteinExistence type="inferred from homology"/>
<comment type="catalytic activity">
    <reaction evidence="16 18">
        <text>N-acetyl-alpha-D-glucosamine 1-phosphate + UTP + H(+) = UDP-N-acetyl-alpha-D-glucosamine + diphosphate</text>
        <dbReference type="Rhea" id="RHEA:13509"/>
        <dbReference type="ChEBI" id="CHEBI:15378"/>
        <dbReference type="ChEBI" id="CHEBI:33019"/>
        <dbReference type="ChEBI" id="CHEBI:46398"/>
        <dbReference type="ChEBI" id="CHEBI:57705"/>
        <dbReference type="ChEBI" id="CHEBI:57776"/>
        <dbReference type="EC" id="2.7.7.23"/>
    </reaction>
</comment>
<comment type="similarity">
    <text evidence="3 18">In the N-terminal section; belongs to the N-acetylglucosamine-1-phosphate uridyltransferase family.</text>
</comment>
<dbReference type="HAMAP" id="MF_01631">
    <property type="entry name" value="GlmU"/>
    <property type="match status" value="1"/>
</dbReference>
<dbReference type="PANTHER" id="PTHR43584">
    <property type="entry name" value="NUCLEOTIDYL TRANSFERASE"/>
    <property type="match status" value="1"/>
</dbReference>
<feature type="region of interest" description="Pyrophosphorylase" evidence="18">
    <location>
        <begin position="1"/>
        <end position="227"/>
    </location>
</feature>
<dbReference type="CDD" id="cd03353">
    <property type="entry name" value="LbH_GlmU_C"/>
    <property type="match status" value="1"/>
</dbReference>
<keyword evidence="5 18" id="KW-0808">Transferase</keyword>
<keyword evidence="13 18" id="KW-0012">Acyltransferase</keyword>
<dbReference type="InterPro" id="IPR018357">
    <property type="entry name" value="Hexapep_transf_CS"/>
</dbReference>
<gene>
    <name evidence="18 20" type="primary">glmU</name>
    <name evidence="20" type="ORF">H8693_05405</name>
</gene>
<evidence type="ECO:0000256" key="1">
    <source>
        <dbReference type="ARBA" id="ARBA00004496"/>
    </source>
</evidence>
<dbReference type="AlphaFoldDB" id="A0A926HWH7"/>
<organism evidence="20 21">
    <name type="scientific">Guopingia tenuis</name>
    <dbReference type="NCBI Taxonomy" id="2763656"/>
    <lineage>
        <taxon>Bacteria</taxon>
        <taxon>Bacillati</taxon>
        <taxon>Bacillota</taxon>
        <taxon>Clostridia</taxon>
        <taxon>Christensenellales</taxon>
        <taxon>Christensenellaceae</taxon>
        <taxon>Guopingia</taxon>
    </lineage>
</organism>
<keyword evidence="7 18" id="KW-0479">Metal-binding</keyword>
<evidence type="ECO:0000256" key="12">
    <source>
        <dbReference type="ARBA" id="ARBA00023268"/>
    </source>
</evidence>
<dbReference type="Proteomes" id="UP000617951">
    <property type="component" value="Unassembled WGS sequence"/>
</dbReference>
<dbReference type="NCBIfam" id="TIGR01173">
    <property type="entry name" value="glmU"/>
    <property type="match status" value="1"/>
</dbReference>
<comment type="subcellular location">
    <subcellularLocation>
        <location evidence="1 18">Cytoplasm</location>
    </subcellularLocation>
</comment>